<sequence>MNTKQLLEQFENTANYYLNEIPKYTLEQMKRTPSEDEWSLGQMYIHLVGSALYMQLRNVELCREQESPSVSHERSEAVKAMFAAGSFPPERIRVPASPQYTPKQPESLDEMAQGLRAVIARMRELEPALAAIPIDRAIAHPRLGLMNAVEWFTIVEMHYRHHLLQKERLDSFLRSTASA</sequence>
<dbReference type="Proteomes" id="UP000609346">
    <property type="component" value="Unassembled WGS sequence"/>
</dbReference>
<dbReference type="InterPro" id="IPR034660">
    <property type="entry name" value="DinB/YfiT-like"/>
</dbReference>
<dbReference type="RefSeq" id="WP_191203495.1">
    <property type="nucleotide sequence ID" value="NZ_JACXZA010000002.1"/>
</dbReference>
<dbReference type="InterPro" id="IPR024775">
    <property type="entry name" value="DinB-like"/>
</dbReference>
<dbReference type="SUPFAM" id="SSF109854">
    <property type="entry name" value="DinB/YfiT-like putative metalloenzymes"/>
    <property type="match status" value="1"/>
</dbReference>
<evidence type="ECO:0000313" key="3">
    <source>
        <dbReference type="Proteomes" id="UP000609346"/>
    </source>
</evidence>
<accession>A0ABR8MW70</accession>
<comment type="caution">
    <text evidence="2">The sequence shown here is derived from an EMBL/GenBank/DDBJ whole genome shotgun (WGS) entry which is preliminary data.</text>
</comment>
<organism evidence="2 3">
    <name type="scientific">Paenibacillus terricola</name>
    <dbReference type="NCBI Taxonomy" id="2763503"/>
    <lineage>
        <taxon>Bacteria</taxon>
        <taxon>Bacillati</taxon>
        <taxon>Bacillota</taxon>
        <taxon>Bacilli</taxon>
        <taxon>Bacillales</taxon>
        <taxon>Paenibacillaceae</taxon>
        <taxon>Paenibacillus</taxon>
    </lineage>
</organism>
<dbReference type="EMBL" id="JACXZA010000002">
    <property type="protein sequence ID" value="MBD3919237.1"/>
    <property type="molecule type" value="Genomic_DNA"/>
</dbReference>
<evidence type="ECO:0000313" key="2">
    <source>
        <dbReference type="EMBL" id="MBD3919237.1"/>
    </source>
</evidence>
<keyword evidence="3" id="KW-1185">Reference proteome</keyword>
<dbReference type="Pfam" id="PF12867">
    <property type="entry name" value="DinB_2"/>
    <property type="match status" value="1"/>
</dbReference>
<reference evidence="2 3" key="1">
    <citation type="submission" date="2020-09" db="EMBL/GenBank/DDBJ databases">
        <title>Paenibacillus sp. strain PR3 16S rRNA gene Genome sequencing and assembly.</title>
        <authorList>
            <person name="Kim J."/>
        </authorList>
    </citation>
    <scope>NUCLEOTIDE SEQUENCE [LARGE SCALE GENOMIC DNA]</scope>
    <source>
        <strain evidence="2 3">PR3</strain>
    </source>
</reference>
<protein>
    <submittedName>
        <fullName evidence="2">DinB family protein</fullName>
    </submittedName>
</protein>
<name>A0ABR8MW70_9BACL</name>
<feature type="domain" description="DinB-like" evidence="1">
    <location>
        <begin position="10"/>
        <end position="165"/>
    </location>
</feature>
<proteinExistence type="predicted"/>
<dbReference type="Gene3D" id="1.20.120.450">
    <property type="entry name" value="dinb family like domain"/>
    <property type="match status" value="1"/>
</dbReference>
<evidence type="ECO:0000259" key="1">
    <source>
        <dbReference type="Pfam" id="PF12867"/>
    </source>
</evidence>
<gene>
    <name evidence="2" type="ORF">H8B09_10775</name>
</gene>